<evidence type="ECO:0000313" key="3">
    <source>
        <dbReference type="EMBL" id="GCE18149.1"/>
    </source>
</evidence>
<dbReference type="OrthoDB" id="5615858at2"/>
<dbReference type="Proteomes" id="UP000287188">
    <property type="component" value="Unassembled WGS sequence"/>
</dbReference>
<dbReference type="EMBL" id="BIFS01000001">
    <property type="protein sequence ID" value="GCE18149.1"/>
    <property type="molecule type" value="Genomic_DNA"/>
</dbReference>
<comment type="caution">
    <text evidence="3">The sequence shown here is derived from an EMBL/GenBank/DDBJ whole genome shotgun (WGS) entry which is preliminary data.</text>
</comment>
<dbReference type="InterPro" id="IPR049447">
    <property type="entry name" value="A9CJY8-like_N"/>
</dbReference>
<accession>A0A402AGD6</accession>
<protein>
    <submittedName>
        <fullName evidence="3">Amino acid-binding protein</fullName>
    </submittedName>
</protein>
<feature type="domain" description="A9CJY8-like N-terminal" evidence="2">
    <location>
        <begin position="11"/>
        <end position="55"/>
    </location>
</feature>
<name>A0A402AGD6_9CHLR</name>
<dbReference type="SUPFAM" id="SSF55021">
    <property type="entry name" value="ACT-like"/>
    <property type="match status" value="2"/>
</dbReference>
<dbReference type="InterPro" id="IPR051719">
    <property type="entry name" value="CASTOR_mTORC1"/>
</dbReference>
<dbReference type="AlphaFoldDB" id="A0A402AGD6"/>
<evidence type="ECO:0000313" key="4">
    <source>
        <dbReference type="Proteomes" id="UP000287188"/>
    </source>
</evidence>
<dbReference type="PANTHER" id="PTHR31131">
    <property type="entry name" value="CHROMOSOME 1, WHOLE GENOME SHOTGUN SEQUENCE"/>
    <property type="match status" value="1"/>
</dbReference>
<dbReference type="RefSeq" id="WP_126549729.1">
    <property type="nucleotide sequence ID" value="NZ_BIFS01000001.1"/>
</dbReference>
<dbReference type="PANTHER" id="PTHR31131:SF6">
    <property type="entry name" value="CASTOR ACT DOMAIN-CONTAINING PROTEIN"/>
    <property type="match status" value="1"/>
</dbReference>
<evidence type="ECO:0000259" key="1">
    <source>
        <dbReference type="Pfam" id="PF13840"/>
    </source>
</evidence>
<dbReference type="InterPro" id="IPR016540">
    <property type="entry name" value="UCP008459"/>
</dbReference>
<dbReference type="Pfam" id="PF21631">
    <property type="entry name" value="A9CJY8-like_N"/>
    <property type="match status" value="1"/>
</dbReference>
<feature type="domain" description="CASTOR ACT" evidence="1">
    <location>
        <begin position="59"/>
        <end position="120"/>
    </location>
</feature>
<keyword evidence="4" id="KW-1185">Reference proteome</keyword>
<evidence type="ECO:0000259" key="2">
    <source>
        <dbReference type="Pfam" id="PF21631"/>
    </source>
</evidence>
<dbReference type="Pfam" id="PF13840">
    <property type="entry name" value="ACT_7"/>
    <property type="match status" value="1"/>
</dbReference>
<dbReference type="Gene3D" id="3.30.2130.10">
    <property type="entry name" value="VC0802-like"/>
    <property type="match status" value="1"/>
</dbReference>
<dbReference type="PIRSF" id="PIRSF008459">
    <property type="entry name" value="UCP008459"/>
    <property type="match status" value="1"/>
</dbReference>
<proteinExistence type="predicted"/>
<dbReference type="InterPro" id="IPR045865">
    <property type="entry name" value="ACT-like_dom_sf"/>
</dbReference>
<reference evidence="4" key="1">
    <citation type="submission" date="2018-12" db="EMBL/GenBank/DDBJ databases">
        <title>Tengunoibacter tsumagoiensis gen. nov., sp. nov., Dictyobacter kobayashii sp. nov., D. alpinus sp. nov., and D. joshuensis sp. nov. and description of Dictyobacteraceae fam. nov. within the order Ktedonobacterales isolated from Tengu-no-mugimeshi.</title>
        <authorList>
            <person name="Wang C.M."/>
            <person name="Zheng Y."/>
            <person name="Sakai Y."/>
            <person name="Toyoda A."/>
            <person name="Minakuchi Y."/>
            <person name="Abe K."/>
            <person name="Yokota A."/>
            <person name="Yabe S."/>
        </authorList>
    </citation>
    <scope>NUCLEOTIDE SEQUENCE [LARGE SCALE GENOMIC DNA]</scope>
    <source>
        <strain evidence="4">Uno11</strain>
    </source>
</reference>
<sequence>MQPLTLFTLPGSYAFCRLHPDGHIPHWALLGDDFVSLTRTRDELSVVCLQSNVPAEAQAERGWRCIKVEGPFDFSVSGVHASLALPLAEANISVMAIATYETDHLLLKEQDLEPAIAVLTKAGHTFRTE</sequence>
<organism evidence="3 4">
    <name type="scientific">Dictyobacter kobayashii</name>
    <dbReference type="NCBI Taxonomy" id="2014872"/>
    <lineage>
        <taxon>Bacteria</taxon>
        <taxon>Bacillati</taxon>
        <taxon>Chloroflexota</taxon>
        <taxon>Ktedonobacteria</taxon>
        <taxon>Ktedonobacterales</taxon>
        <taxon>Dictyobacteraceae</taxon>
        <taxon>Dictyobacter</taxon>
    </lineage>
</organism>
<gene>
    <name evidence="3" type="ORF">KDK_19490</name>
</gene>
<dbReference type="InterPro" id="IPR027795">
    <property type="entry name" value="CASTOR_ACT_dom"/>
</dbReference>